<feature type="compositionally biased region" description="Basic and acidic residues" evidence="1">
    <location>
        <begin position="184"/>
        <end position="198"/>
    </location>
</feature>
<feature type="region of interest" description="Disordered" evidence="1">
    <location>
        <begin position="386"/>
        <end position="419"/>
    </location>
</feature>
<feature type="region of interest" description="Disordered" evidence="1">
    <location>
        <begin position="167"/>
        <end position="198"/>
    </location>
</feature>
<keyword evidence="2" id="KW-0472">Membrane</keyword>
<gene>
    <name evidence="3" type="ORF">P4O66_008905</name>
</gene>
<evidence type="ECO:0000313" key="3">
    <source>
        <dbReference type="EMBL" id="KAK1796471.1"/>
    </source>
</evidence>
<keyword evidence="2" id="KW-1133">Transmembrane helix</keyword>
<feature type="region of interest" description="Disordered" evidence="1">
    <location>
        <begin position="249"/>
        <end position="276"/>
    </location>
</feature>
<evidence type="ECO:0000256" key="2">
    <source>
        <dbReference type="SAM" id="Phobius"/>
    </source>
</evidence>
<reference evidence="3" key="1">
    <citation type="submission" date="2023-03" db="EMBL/GenBank/DDBJ databases">
        <title>Electrophorus voltai genome.</title>
        <authorList>
            <person name="Bian C."/>
        </authorList>
    </citation>
    <scope>NUCLEOTIDE SEQUENCE</scope>
    <source>
        <strain evidence="3">CB-2022</strain>
        <tissue evidence="3">Muscle</tissue>
    </source>
</reference>
<feature type="transmembrane region" description="Helical" evidence="2">
    <location>
        <begin position="20"/>
        <end position="39"/>
    </location>
</feature>
<feature type="transmembrane region" description="Helical" evidence="2">
    <location>
        <begin position="60"/>
        <end position="82"/>
    </location>
</feature>
<dbReference type="Proteomes" id="UP001239994">
    <property type="component" value="Unassembled WGS sequence"/>
</dbReference>
<proteinExistence type="predicted"/>
<keyword evidence="4" id="KW-1185">Reference proteome</keyword>
<accession>A0AAD9DWG4</accession>
<protein>
    <submittedName>
        <fullName evidence="3">Uncharacterized protein</fullName>
    </submittedName>
</protein>
<dbReference type="EMBL" id="JAROKS010000015">
    <property type="protein sequence ID" value="KAK1796471.1"/>
    <property type="molecule type" value="Genomic_DNA"/>
</dbReference>
<feature type="non-terminal residue" evidence="3">
    <location>
        <position position="1"/>
    </location>
</feature>
<name>A0AAD9DWG4_9TELE</name>
<comment type="caution">
    <text evidence="3">The sequence shown here is derived from an EMBL/GenBank/DDBJ whole genome shotgun (WGS) entry which is preliminary data.</text>
</comment>
<keyword evidence="2" id="KW-0812">Transmembrane</keyword>
<organism evidence="3 4">
    <name type="scientific">Electrophorus voltai</name>
    <dbReference type="NCBI Taxonomy" id="2609070"/>
    <lineage>
        <taxon>Eukaryota</taxon>
        <taxon>Metazoa</taxon>
        <taxon>Chordata</taxon>
        <taxon>Craniata</taxon>
        <taxon>Vertebrata</taxon>
        <taxon>Euteleostomi</taxon>
        <taxon>Actinopterygii</taxon>
        <taxon>Neopterygii</taxon>
        <taxon>Teleostei</taxon>
        <taxon>Ostariophysi</taxon>
        <taxon>Gymnotiformes</taxon>
        <taxon>Gymnotoidei</taxon>
        <taxon>Gymnotidae</taxon>
        <taxon>Electrophorus</taxon>
    </lineage>
</organism>
<evidence type="ECO:0000313" key="4">
    <source>
        <dbReference type="Proteomes" id="UP001239994"/>
    </source>
</evidence>
<sequence length="419" mass="45297">ESWGQITASSRVTSRSLAPFWLRGELLLFPCLFLCSAGTGHSTMAPGSGWMMHCSSSFQIIIIITLIISVLFLVVCATFRTLCADCSSTQQHRRWEQTPLCALYESVNYNPYQRGSRENTAGFGCLCSQPIWIGIQVNGGIGTRCQTTAGCQPENLRHGLRILSPESPEYHKDREISSPIPPLETRDEGSPNRSLDNEHAEAHGCFREVRPTHPVTPAFNTADAQLLCPGIRDSRPPPSSIHPRSVQVESFSAQPAKTTVRSCTTPEQPDATSSDPTYCQAGIRGGEEHPYHCTGVASGSAAPPCPVRVDTSEDEWERESPYQTVRGLAQAAACHVAPPLAVIDRGQAAGAGLLFPPVQALQNGQGLSGTHGDSIYAAVNWKTKSRKIGEPPVSQDAVKPDKDEAAEEAAPPIPEKMFE</sequence>
<dbReference type="AlphaFoldDB" id="A0AAD9DWG4"/>
<evidence type="ECO:0000256" key="1">
    <source>
        <dbReference type="SAM" id="MobiDB-lite"/>
    </source>
</evidence>